<evidence type="ECO:0000259" key="7">
    <source>
        <dbReference type="Pfam" id="PF12698"/>
    </source>
</evidence>
<dbReference type="RefSeq" id="WP_257913037.1">
    <property type="nucleotide sequence ID" value="NZ_JANPWE010000003.1"/>
</dbReference>
<evidence type="ECO:0000256" key="4">
    <source>
        <dbReference type="ARBA" id="ARBA00022989"/>
    </source>
</evidence>
<organism evidence="8 9">
    <name type="scientific">Dehalobacterium formicoaceticum</name>
    <dbReference type="NCBI Taxonomy" id="51515"/>
    <lineage>
        <taxon>Bacteria</taxon>
        <taxon>Bacillati</taxon>
        <taxon>Bacillota</taxon>
        <taxon>Clostridia</taxon>
        <taxon>Eubacteriales</taxon>
        <taxon>Peptococcaceae</taxon>
        <taxon>Dehalobacterium</taxon>
    </lineage>
</organism>
<keyword evidence="5 6" id="KW-0472">Membrane</keyword>
<dbReference type="PANTHER" id="PTHR30294:SF29">
    <property type="entry name" value="MULTIDRUG ABC TRANSPORTER PERMEASE YBHS-RELATED"/>
    <property type="match status" value="1"/>
</dbReference>
<feature type="transmembrane region" description="Helical" evidence="6">
    <location>
        <begin position="344"/>
        <end position="366"/>
    </location>
</feature>
<keyword evidence="2" id="KW-1003">Cell membrane</keyword>
<keyword evidence="3 6" id="KW-0812">Transmembrane</keyword>
<dbReference type="EMBL" id="JANPWE010000003">
    <property type="protein sequence ID" value="MCR6545369.1"/>
    <property type="molecule type" value="Genomic_DNA"/>
</dbReference>
<feature type="transmembrane region" description="Helical" evidence="6">
    <location>
        <begin position="216"/>
        <end position="244"/>
    </location>
</feature>
<keyword evidence="4 6" id="KW-1133">Transmembrane helix</keyword>
<dbReference type="Pfam" id="PF12698">
    <property type="entry name" value="ABC2_membrane_3"/>
    <property type="match status" value="1"/>
</dbReference>
<evidence type="ECO:0000256" key="3">
    <source>
        <dbReference type="ARBA" id="ARBA00022692"/>
    </source>
</evidence>
<sequence length="381" mass="41739">MKTFFGEIKLFLSSPWRVVLFLLLPPLITVYFGVVFQNGVVEDTRIVIVDQDQTSLSRSLVQNFKDNEGFRVVQYEEQIEAGLNLIRQEQADVVLALPEGFSQDLKSGKKPSIYLGINGANMAISSNATKRASAIILTFNAGIEITRLQAKGYAPVEGMSMAQPVQIQVRQTGNPTGSFYDFLIWGLIGAIGHFPILLFSVTAFNTEEEGLRIPVFLNRFLVYVFFGVTELLLSILILVTLFPVDFKGDISALILLAALFSMAVTALGMLLSLVIRERTHALQIATVVALPALILSGHTWPMSGMPQLLQVLGHLEPLTYFANPLRTLALTGAADSSYVQDCQVLLLMIILFLGVSLMVIGGGKAVSRWKRAQITKSASLS</sequence>
<dbReference type="InterPro" id="IPR051449">
    <property type="entry name" value="ABC-2_transporter_component"/>
</dbReference>
<comment type="caution">
    <text evidence="8">The sequence shown here is derived from an EMBL/GenBank/DDBJ whole genome shotgun (WGS) entry which is preliminary data.</text>
</comment>
<proteinExistence type="predicted"/>
<dbReference type="Gene3D" id="3.40.1710.10">
    <property type="entry name" value="abc type-2 transporter like domain"/>
    <property type="match status" value="1"/>
</dbReference>
<reference evidence="8 9" key="1">
    <citation type="submission" date="2022-08" db="EMBL/GenBank/DDBJ databases">
        <title>Proteogenomics of the novel Dehalobacterium formicoaceticum strain EZ94 highlights a key role of methyltransferases during anaerobic dichloromethane degradation.</title>
        <authorList>
            <person name="Wasmund K."/>
        </authorList>
    </citation>
    <scope>NUCLEOTIDE SEQUENCE [LARGE SCALE GENOMIC DNA]</scope>
    <source>
        <strain evidence="8 9">EZ94</strain>
    </source>
</reference>
<keyword evidence="9" id="KW-1185">Reference proteome</keyword>
<accession>A0ABT1Y3C8</accession>
<evidence type="ECO:0000256" key="6">
    <source>
        <dbReference type="SAM" id="Phobius"/>
    </source>
</evidence>
<evidence type="ECO:0000313" key="8">
    <source>
        <dbReference type="EMBL" id="MCR6545369.1"/>
    </source>
</evidence>
<feature type="transmembrane region" description="Helical" evidence="6">
    <location>
        <begin position="182"/>
        <end position="204"/>
    </location>
</feature>
<dbReference type="PANTHER" id="PTHR30294">
    <property type="entry name" value="MEMBRANE COMPONENT OF ABC TRANSPORTER YHHJ-RELATED"/>
    <property type="match status" value="1"/>
</dbReference>
<feature type="transmembrane region" description="Helical" evidence="6">
    <location>
        <begin position="281"/>
        <end position="300"/>
    </location>
</feature>
<dbReference type="Proteomes" id="UP001524944">
    <property type="component" value="Unassembled WGS sequence"/>
</dbReference>
<feature type="transmembrane region" description="Helical" evidence="6">
    <location>
        <begin position="250"/>
        <end position="274"/>
    </location>
</feature>
<evidence type="ECO:0000256" key="1">
    <source>
        <dbReference type="ARBA" id="ARBA00004651"/>
    </source>
</evidence>
<evidence type="ECO:0000256" key="2">
    <source>
        <dbReference type="ARBA" id="ARBA00022475"/>
    </source>
</evidence>
<protein>
    <submittedName>
        <fullName evidence="8">ABC transporter permease</fullName>
    </submittedName>
</protein>
<name>A0ABT1Y3C8_9FIRM</name>
<feature type="domain" description="ABC-2 type transporter transmembrane" evidence="7">
    <location>
        <begin position="18"/>
        <end position="357"/>
    </location>
</feature>
<evidence type="ECO:0000256" key="5">
    <source>
        <dbReference type="ARBA" id="ARBA00023136"/>
    </source>
</evidence>
<dbReference type="InterPro" id="IPR013525">
    <property type="entry name" value="ABC2_TM"/>
</dbReference>
<evidence type="ECO:0000313" key="9">
    <source>
        <dbReference type="Proteomes" id="UP001524944"/>
    </source>
</evidence>
<comment type="subcellular location">
    <subcellularLocation>
        <location evidence="1">Cell membrane</location>
        <topology evidence="1">Multi-pass membrane protein</topology>
    </subcellularLocation>
</comment>
<feature type="transmembrane region" description="Helical" evidence="6">
    <location>
        <begin position="18"/>
        <end position="36"/>
    </location>
</feature>
<gene>
    <name evidence="8" type="ORF">NVS47_07545</name>
</gene>